<comment type="caution">
    <text evidence="1">The sequence shown here is derived from an EMBL/GenBank/DDBJ whole genome shotgun (WGS) entry which is preliminary data.</text>
</comment>
<dbReference type="EMBL" id="CM043016">
    <property type="protein sequence ID" value="KAI4468464.1"/>
    <property type="molecule type" value="Genomic_DNA"/>
</dbReference>
<evidence type="ECO:0000313" key="2">
    <source>
        <dbReference type="Proteomes" id="UP001056778"/>
    </source>
</evidence>
<reference evidence="1" key="1">
    <citation type="submission" date="2022-04" db="EMBL/GenBank/DDBJ databases">
        <title>Chromosome-scale genome assembly of Holotrichia oblita Faldermann.</title>
        <authorList>
            <person name="Rongchong L."/>
        </authorList>
    </citation>
    <scope>NUCLEOTIDE SEQUENCE</scope>
    <source>
        <strain evidence="1">81SQS9</strain>
    </source>
</reference>
<protein>
    <submittedName>
        <fullName evidence="1">Nice-3</fullName>
    </submittedName>
</protein>
<keyword evidence="2" id="KW-1185">Reference proteome</keyword>
<dbReference type="Proteomes" id="UP001056778">
    <property type="component" value="Chromosome 2"/>
</dbReference>
<organism evidence="1 2">
    <name type="scientific">Holotrichia oblita</name>
    <name type="common">Chafer beetle</name>
    <dbReference type="NCBI Taxonomy" id="644536"/>
    <lineage>
        <taxon>Eukaryota</taxon>
        <taxon>Metazoa</taxon>
        <taxon>Ecdysozoa</taxon>
        <taxon>Arthropoda</taxon>
        <taxon>Hexapoda</taxon>
        <taxon>Insecta</taxon>
        <taxon>Pterygota</taxon>
        <taxon>Neoptera</taxon>
        <taxon>Endopterygota</taxon>
        <taxon>Coleoptera</taxon>
        <taxon>Polyphaga</taxon>
        <taxon>Scarabaeiformia</taxon>
        <taxon>Scarabaeidae</taxon>
        <taxon>Melolonthinae</taxon>
        <taxon>Holotrichia</taxon>
    </lineage>
</organism>
<accession>A0ACB9TNU8</accession>
<proteinExistence type="predicted"/>
<gene>
    <name evidence="1" type="ORF">MML48_2g00017443</name>
</gene>
<name>A0ACB9TNU8_HOLOL</name>
<evidence type="ECO:0000313" key="1">
    <source>
        <dbReference type="EMBL" id="KAI4468464.1"/>
    </source>
</evidence>
<sequence>MSEQLSGVTVVTIIGLGVLTFLLLFIFAKRQIMRFALRSRRGPHIPIGHDATKVNIENRIDLIPKIMCEPELLRKSDPRYIVCPGQQIPAHYYRLKAVDDVKILEKRYVNKTKIYAKLLKSFNSRKSSPNRTPQKQKEKNRNLLDPSKLRPPPGLLVAPDDEILCVAERNDSRPTSLSVNITLVDNETPV</sequence>